<dbReference type="Gene3D" id="3.30.70.330">
    <property type="match status" value="1"/>
</dbReference>
<dbReference type="PROSITE" id="PS50102">
    <property type="entry name" value="RRM"/>
    <property type="match status" value="1"/>
</dbReference>
<feature type="region of interest" description="Disordered" evidence="2">
    <location>
        <begin position="243"/>
        <end position="290"/>
    </location>
</feature>
<comment type="caution">
    <text evidence="4">The sequence shown here is derived from an EMBL/GenBank/DDBJ whole genome shotgun (WGS) entry which is preliminary data.</text>
</comment>
<dbReference type="SUPFAM" id="SSF54928">
    <property type="entry name" value="RNA-binding domain, RBD"/>
    <property type="match status" value="1"/>
</dbReference>
<dbReference type="GO" id="GO:0003723">
    <property type="term" value="F:RNA binding"/>
    <property type="evidence" value="ECO:0007669"/>
    <property type="project" value="UniProtKB-UniRule"/>
</dbReference>
<dbReference type="CDD" id="cd12280">
    <property type="entry name" value="RRM_FET"/>
    <property type="match status" value="1"/>
</dbReference>
<dbReference type="InterPro" id="IPR035979">
    <property type="entry name" value="RBD_domain_sf"/>
</dbReference>
<keyword evidence="1" id="KW-0694">RNA-binding</keyword>
<proteinExistence type="predicted"/>
<feature type="compositionally biased region" description="Gly residues" evidence="2">
    <location>
        <begin position="256"/>
        <end position="274"/>
    </location>
</feature>
<dbReference type="Pfam" id="PF00076">
    <property type="entry name" value="RRM_1"/>
    <property type="match status" value="1"/>
</dbReference>
<name>A0ABD3GUF1_9MARC</name>
<dbReference type="PANTHER" id="PTHR12999">
    <property type="entry name" value="ZINC FINGER RAN-BINDING DOMAIN-CONTAINING PROTEIN 2 ZRANB2-RELATED"/>
    <property type="match status" value="1"/>
</dbReference>
<keyword evidence="5" id="KW-1185">Reference proteome</keyword>
<reference evidence="4 5" key="1">
    <citation type="submission" date="2024-09" db="EMBL/GenBank/DDBJ databases">
        <title>Chromosome-scale assembly of Riccia sorocarpa.</title>
        <authorList>
            <person name="Paukszto L."/>
        </authorList>
    </citation>
    <scope>NUCLEOTIDE SEQUENCE [LARGE SCALE GENOMIC DNA]</scope>
    <source>
        <strain evidence="4">LP-2024</strain>
        <tissue evidence="4">Aerial parts of the thallus</tissue>
    </source>
</reference>
<feature type="domain" description="RRM" evidence="3">
    <location>
        <begin position="155"/>
        <end position="246"/>
    </location>
</feature>
<dbReference type="Proteomes" id="UP001633002">
    <property type="component" value="Unassembled WGS sequence"/>
</dbReference>
<dbReference type="AlphaFoldDB" id="A0ABD3GUF1"/>
<dbReference type="PANTHER" id="PTHR12999:SF7">
    <property type="entry name" value="TRANSCRIPTION INITIATION FACTOR TFIID SUBUNIT 15B"/>
    <property type="match status" value="1"/>
</dbReference>
<feature type="region of interest" description="Disordered" evidence="2">
    <location>
        <begin position="18"/>
        <end position="142"/>
    </location>
</feature>
<dbReference type="EMBL" id="JBJQOH010000006">
    <property type="protein sequence ID" value="KAL3682877.1"/>
    <property type="molecule type" value="Genomic_DNA"/>
</dbReference>
<gene>
    <name evidence="4" type="ORF">R1sor_000899</name>
</gene>
<dbReference type="InterPro" id="IPR012677">
    <property type="entry name" value="Nucleotide-bd_a/b_plait_sf"/>
</dbReference>
<accession>A0ABD3GUF1</accession>
<feature type="compositionally biased region" description="Gly residues" evidence="2">
    <location>
        <begin position="105"/>
        <end position="118"/>
    </location>
</feature>
<evidence type="ECO:0000313" key="4">
    <source>
        <dbReference type="EMBL" id="KAL3682877.1"/>
    </source>
</evidence>
<evidence type="ECO:0000256" key="1">
    <source>
        <dbReference type="PROSITE-ProRule" id="PRU00176"/>
    </source>
</evidence>
<organism evidence="4 5">
    <name type="scientific">Riccia sorocarpa</name>
    <dbReference type="NCBI Taxonomy" id="122646"/>
    <lineage>
        <taxon>Eukaryota</taxon>
        <taxon>Viridiplantae</taxon>
        <taxon>Streptophyta</taxon>
        <taxon>Embryophyta</taxon>
        <taxon>Marchantiophyta</taxon>
        <taxon>Marchantiopsida</taxon>
        <taxon>Marchantiidae</taxon>
        <taxon>Marchantiales</taxon>
        <taxon>Ricciaceae</taxon>
        <taxon>Riccia</taxon>
    </lineage>
</organism>
<dbReference type="InterPro" id="IPR000504">
    <property type="entry name" value="RRM_dom"/>
</dbReference>
<sequence>MEAEIQMKVECEVFATKLGTGRMSNYRGNRGGGYGGGRDGPSGDRNSRYDGGGGGGGHRNGDRGYGNSNEYGGGGGGGGYRSGGGGQYGGHHGGRGGGDRDQEGGRGGYGGGGGGGGSHNDDGRSGYGGEAAGEEPAPVKVKQCDDECGDTCDNTRIYIAGLPLDVTVDELRELFGGIGQVARIKQKRGYKDQWPWNVKIYTDEQGKNKGDAVLTYEDPSAAHSAGSFFNDHELRGHKIKVTMAEKSAPRPPQMFGRGGGGGGFRGGSGRGNTGGPDRRDGGGSYRSRPY</sequence>
<dbReference type="SMART" id="SM00360">
    <property type="entry name" value="RRM"/>
    <property type="match status" value="1"/>
</dbReference>
<feature type="compositionally biased region" description="Gly residues" evidence="2">
    <location>
        <begin position="71"/>
        <end position="91"/>
    </location>
</feature>
<evidence type="ECO:0000313" key="5">
    <source>
        <dbReference type="Proteomes" id="UP001633002"/>
    </source>
</evidence>
<evidence type="ECO:0000256" key="2">
    <source>
        <dbReference type="SAM" id="MobiDB-lite"/>
    </source>
</evidence>
<feature type="compositionally biased region" description="Gly residues" evidence="2">
    <location>
        <begin position="29"/>
        <end position="40"/>
    </location>
</feature>
<protein>
    <recommendedName>
        <fullName evidence="3">RRM domain-containing protein</fullName>
    </recommendedName>
</protein>
<evidence type="ECO:0000259" key="3">
    <source>
        <dbReference type="PROSITE" id="PS50102"/>
    </source>
</evidence>